<gene>
    <name evidence="11" type="ORF">brsh051_26940</name>
</gene>
<evidence type="ECO:0000256" key="8">
    <source>
        <dbReference type="ARBA" id="ARBA00023012"/>
    </source>
</evidence>
<dbReference type="InterPro" id="IPR050482">
    <property type="entry name" value="Sensor_HK_TwoCompSys"/>
</dbReference>
<comment type="catalytic activity">
    <reaction evidence="1">
        <text>ATP + protein L-histidine = ADP + protein N-phospho-L-histidine.</text>
        <dbReference type="EC" id="2.7.13.3"/>
    </reaction>
</comment>
<dbReference type="Gene3D" id="1.20.5.1930">
    <property type="match status" value="1"/>
</dbReference>
<evidence type="ECO:0000313" key="12">
    <source>
        <dbReference type="Proteomes" id="UP001431656"/>
    </source>
</evidence>
<dbReference type="Pfam" id="PF07730">
    <property type="entry name" value="HisKA_3"/>
    <property type="match status" value="1"/>
</dbReference>
<dbReference type="InterPro" id="IPR036890">
    <property type="entry name" value="HATPase_C_sf"/>
</dbReference>
<keyword evidence="6" id="KW-0418">Kinase</keyword>
<name>A0AAN0KHH1_9ACTN</name>
<keyword evidence="12" id="KW-1185">Reference proteome</keyword>
<dbReference type="AlphaFoldDB" id="A0AAN0KHH1"/>
<evidence type="ECO:0000259" key="10">
    <source>
        <dbReference type="Pfam" id="PF07730"/>
    </source>
</evidence>
<keyword evidence="5" id="KW-0547">Nucleotide-binding</keyword>
<evidence type="ECO:0000313" key="11">
    <source>
        <dbReference type="EMBL" id="BEH03413.1"/>
    </source>
</evidence>
<protein>
    <recommendedName>
        <fullName evidence="2">histidine kinase</fullName>
        <ecNumber evidence="2">2.7.13.3</ecNumber>
    </recommendedName>
</protein>
<evidence type="ECO:0000256" key="2">
    <source>
        <dbReference type="ARBA" id="ARBA00012438"/>
    </source>
</evidence>
<dbReference type="InterPro" id="IPR011712">
    <property type="entry name" value="Sig_transdc_His_kin_sub3_dim/P"/>
</dbReference>
<evidence type="ECO:0000256" key="5">
    <source>
        <dbReference type="ARBA" id="ARBA00022741"/>
    </source>
</evidence>
<dbReference type="GO" id="GO:0005524">
    <property type="term" value="F:ATP binding"/>
    <property type="evidence" value="ECO:0007669"/>
    <property type="project" value="UniProtKB-KW"/>
</dbReference>
<keyword evidence="9" id="KW-1133">Transmembrane helix</keyword>
<keyword evidence="9" id="KW-0812">Transmembrane</keyword>
<accession>A0AAN0KHH1</accession>
<dbReference type="GO" id="GO:0046983">
    <property type="term" value="F:protein dimerization activity"/>
    <property type="evidence" value="ECO:0007669"/>
    <property type="project" value="InterPro"/>
</dbReference>
<keyword evidence="3" id="KW-0597">Phosphoprotein</keyword>
<keyword evidence="7" id="KW-0067">ATP-binding</keyword>
<keyword evidence="4" id="KW-0808">Transferase</keyword>
<feature type="domain" description="Signal transduction histidine kinase subgroup 3 dimerisation and phosphoacceptor" evidence="10">
    <location>
        <begin position="191"/>
        <end position="246"/>
    </location>
</feature>
<evidence type="ECO:0000256" key="1">
    <source>
        <dbReference type="ARBA" id="ARBA00000085"/>
    </source>
</evidence>
<dbReference type="GO" id="GO:0000155">
    <property type="term" value="F:phosphorelay sensor kinase activity"/>
    <property type="evidence" value="ECO:0007669"/>
    <property type="project" value="InterPro"/>
</dbReference>
<evidence type="ECO:0000256" key="9">
    <source>
        <dbReference type="SAM" id="Phobius"/>
    </source>
</evidence>
<dbReference type="EC" id="2.7.13.3" evidence="2"/>
<feature type="transmembrane region" description="Helical" evidence="9">
    <location>
        <begin position="147"/>
        <end position="167"/>
    </location>
</feature>
<organism evidence="11 12">
    <name type="scientific">Brooklawnia propionicigenes</name>
    <dbReference type="NCBI Taxonomy" id="3041175"/>
    <lineage>
        <taxon>Bacteria</taxon>
        <taxon>Bacillati</taxon>
        <taxon>Actinomycetota</taxon>
        <taxon>Actinomycetes</taxon>
        <taxon>Propionibacteriales</taxon>
        <taxon>Propionibacteriaceae</taxon>
        <taxon>Brooklawnia</taxon>
    </lineage>
</organism>
<proteinExistence type="predicted"/>
<dbReference type="Gene3D" id="3.30.565.10">
    <property type="entry name" value="Histidine kinase-like ATPase, C-terminal domain"/>
    <property type="match status" value="1"/>
</dbReference>
<dbReference type="PANTHER" id="PTHR24421">
    <property type="entry name" value="NITRATE/NITRITE SENSOR PROTEIN NARX-RELATED"/>
    <property type="match status" value="1"/>
</dbReference>
<dbReference type="Proteomes" id="UP001431656">
    <property type="component" value="Chromosome"/>
</dbReference>
<keyword evidence="9" id="KW-0472">Membrane</keyword>
<evidence type="ECO:0000256" key="7">
    <source>
        <dbReference type="ARBA" id="ARBA00022840"/>
    </source>
</evidence>
<sequence>MEPMTRSDAAFAAHGRGWFNQTERLNRVESVALLALLAVMVTFDVIGFVTSGTNHLDHLVSVVSTLTLALYIWSPLVATSLLGVTVALSLTTAYASASITAGSLAALLVLRLASSPLIIAYFGGLLLATAAVTSGISPSVIAPPEMAIYLLVAAVAGSIGVALRTAYARGRRLEYQLAEREEHKRQAIVAERRWIAGELHDSIAHQLTIISLHTQLLDDDEMRDASQEAIRTAARKALSDLRFIIKLAEDAPAGTEVSAGDLKAAIDEAREEFRGAGHSVVLEGDLHDEGIPRGAEIVLARVVRESATNIIKYAGPGDVRFVLDVQPEAITMTISSPLATGSTPRVASSSGTGLNRMAGRVLGVSGEFSAGPVGNEWQVRTYLPLGSLPNSHETRVAGIGA</sequence>
<dbReference type="EMBL" id="AP028056">
    <property type="protein sequence ID" value="BEH03413.1"/>
    <property type="molecule type" value="Genomic_DNA"/>
</dbReference>
<evidence type="ECO:0000256" key="3">
    <source>
        <dbReference type="ARBA" id="ARBA00022553"/>
    </source>
</evidence>
<keyword evidence="8" id="KW-0902">Two-component regulatory system</keyword>
<dbReference type="PANTHER" id="PTHR24421:SF10">
    <property type="entry name" value="NITRATE_NITRITE SENSOR PROTEIN NARQ"/>
    <property type="match status" value="1"/>
</dbReference>
<dbReference type="GO" id="GO:0016020">
    <property type="term" value="C:membrane"/>
    <property type="evidence" value="ECO:0007669"/>
    <property type="project" value="InterPro"/>
</dbReference>
<feature type="transmembrane region" description="Helical" evidence="9">
    <location>
        <begin position="31"/>
        <end position="49"/>
    </location>
</feature>
<evidence type="ECO:0000256" key="6">
    <source>
        <dbReference type="ARBA" id="ARBA00022777"/>
    </source>
</evidence>
<evidence type="ECO:0000256" key="4">
    <source>
        <dbReference type="ARBA" id="ARBA00022679"/>
    </source>
</evidence>
<reference evidence="11" key="1">
    <citation type="journal article" date="2024" name="Int. J. Syst. Evol. Microbiol.">
        <title>Brooklawnia propionicigenes sp. nov., a facultatively anaerobic, propionate-producing bacterium isolated from a methanogenic reactor treating waste from cattle farms.</title>
        <authorList>
            <person name="Akita Y."/>
            <person name="Ueki A."/>
            <person name="Tonouchi A."/>
            <person name="Sugawara Y."/>
            <person name="Honma S."/>
            <person name="Kaku N."/>
            <person name="Ueki K."/>
        </authorList>
    </citation>
    <scope>NUCLEOTIDE SEQUENCE</scope>
    <source>
        <strain evidence="11">SH051</strain>
    </source>
</reference>
<dbReference type="KEGG" id="broo:brsh051_26940"/>